<evidence type="ECO:0000256" key="3">
    <source>
        <dbReference type="SAM" id="Phobius"/>
    </source>
</evidence>
<feature type="domain" description="Glycosyltransferase 2-like" evidence="4">
    <location>
        <begin position="6"/>
        <end position="127"/>
    </location>
</feature>
<dbReference type="Gene3D" id="3.90.550.10">
    <property type="entry name" value="Spore Coat Polysaccharide Biosynthesis Protein SpsA, Chain A"/>
    <property type="match status" value="1"/>
</dbReference>
<reference evidence="5" key="1">
    <citation type="submission" date="2019-08" db="EMBL/GenBank/DDBJ databases">
        <authorList>
            <person name="Kucharzyk K."/>
            <person name="Murdoch R.W."/>
            <person name="Higgins S."/>
            <person name="Loffler F."/>
        </authorList>
    </citation>
    <scope>NUCLEOTIDE SEQUENCE</scope>
</reference>
<dbReference type="EMBL" id="VSSQ01037623">
    <property type="protein sequence ID" value="MPM90355.1"/>
    <property type="molecule type" value="Genomic_DNA"/>
</dbReference>
<keyword evidence="3" id="KW-0812">Transmembrane</keyword>
<name>A0A645DM72_9ZZZZ</name>
<dbReference type="EC" id="2.4.-.-" evidence="5"/>
<keyword evidence="3" id="KW-0472">Membrane</keyword>
<accession>A0A645DM72</accession>
<dbReference type="Pfam" id="PF00535">
    <property type="entry name" value="Glycos_transf_2"/>
    <property type="match status" value="1"/>
</dbReference>
<feature type="transmembrane region" description="Helical" evidence="3">
    <location>
        <begin position="301"/>
        <end position="322"/>
    </location>
</feature>
<dbReference type="InterPro" id="IPR001173">
    <property type="entry name" value="Glyco_trans_2-like"/>
</dbReference>
<protein>
    <submittedName>
        <fullName evidence="5">Putative glycosyltransferase EpsH</fullName>
        <ecNumber evidence="5">2.4.-.-</ecNumber>
    </submittedName>
</protein>
<proteinExistence type="predicted"/>
<dbReference type="InterPro" id="IPR029044">
    <property type="entry name" value="Nucleotide-diphossugar_trans"/>
</dbReference>
<organism evidence="5">
    <name type="scientific">bioreactor metagenome</name>
    <dbReference type="NCBI Taxonomy" id="1076179"/>
    <lineage>
        <taxon>unclassified sequences</taxon>
        <taxon>metagenomes</taxon>
        <taxon>ecological metagenomes</taxon>
    </lineage>
</organism>
<evidence type="ECO:0000256" key="1">
    <source>
        <dbReference type="ARBA" id="ARBA00022676"/>
    </source>
</evidence>
<gene>
    <name evidence="5" type="primary">epsH_3</name>
    <name evidence="5" type="ORF">SDC9_137476</name>
</gene>
<sequence length="335" mass="38975">MSVRFSIVIPVFNAEKTIERCVKSVLLQNYTDYEVILVNDGSTDKTGKILNNFLKTSEKLILKEQNNRGPGLARNAGIERASGEYIIFIDSDDYIDEGYFEALDNIIKLENSDVIFIDAVQEKIDGKIICKEKISKFANYSKKLLIRCQMTGKIPWGGWRKVTRRSIIINNKIFYSDDEVGEEAIFSFECLRNARKISFLNSEYYHYVNYPSSQSKKGNDDPWGPVYLRMKNYLIENLLFEEYQKTIQSFSVTALTASLYRLASINTFEETKEKLREKVKDLEKNCKVSVDWRSLNKANKFLYPFYMLHLYNVLVLLAKGYCNLNKYEKNKNFSS</sequence>
<dbReference type="CDD" id="cd00761">
    <property type="entry name" value="Glyco_tranf_GTA_type"/>
    <property type="match status" value="1"/>
</dbReference>
<dbReference type="PANTHER" id="PTHR22916:SF51">
    <property type="entry name" value="GLYCOSYLTRANSFERASE EPSH-RELATED"/>
    <property type="match status" value="1"/>
</dbReference>
<evidence type="ECO:0000256" key="2">
    <source>
        <dbReference type="ARBA" id="ARBA00022679"/>
    </source>
</evidence>
<dbReference type="GO" id="GO:0016757">
    <property type="term" value="F:glycosyltransferase activity"/>
    <property type="evidence" value="ECO:0007669"/>
    <property type="project" value="UniProtKB-KW"/>
</dbReference>
<dbReference type="AlphaFoldDB" id="A0A645DM72"/>
<evidence type="ECO:0000313" key="5">
    <source>
        <dbReference type="EMBL" id="MPM90355.1"/>
    </source>
</evidence>
<keyword evidence="3" id="KW-1133">Transmembrane helix</keyword>
<keyword evidence="1 5" id="KW-0328">Glycosyltransferase</keyword>
<keyword evidence="2 5" id="KW-0808">Transferase</keyword>
<evidence type="ECO:0000259" key="4">
    <source>
        <dbReference type="Pfam" id="PF00535"/>
    </source>
</evidence>
<dbReference type="PANTHER" id="PTHR22916">
    <property type="entry name" value="GLYCOSYLTRANSFERASE"/>
    <property type="match status" value="1"/>
</dbReference>
<dbReference type="SUPFAM" id="SSF53448">
    <property type="entry name" value="Nucleotide-diphospho-sugar transferases"/>
    <property type="match status" value="1"/>
</dbReference>
<comment type="caution">
    <text evidence="5">The sequence shown here is derived from an EMBL/GenBank/DDBJ whole genome shotgun (WGS) entry which is preliminary data.</text>
</comment>